<feature type="compositionally biased region" description="Basic and acidic residues" evidence="6">
    <location>
        <begin position="423"/>
        <end position="450"/>
    </location>
</feature>
<dbReference type="InterPro" id="IPR036612">
    <property type="entry name" value="KH_dom_type_1_sf"/>
</dbReference>
<feature type="region of interest" description="Disordered" evidence="6">
    <location>
        <begin position="391"/>
        <end position="488"/>
    </location>
</feature>
<evidence type="ECO:0000256" key="3">
    <source>
        <dbReference type="ARBA" id="ARBA00030267"/>
    </source>
</evidence>
<evidence type="ECO:0000256" key="5">
    <source>
        <dbReference type="PROSITE-ProRule" id="PRU00117"/>
    </source>
</evidence>
<evidence type="ECO:0000313" key="9">
    <source>
        <dbReference type="Proteomes" id="UP001151699"/>
    </source>
</evidence>
<dbReference type="SUPFAM" id="SSF54791">
    <property type="entry name" value="Eukaryotic type KH-domain (KH-domain type I)"/>
    <property type="match status" value="1"/>
</dbReference>
<evidence type="ECO:0000313" key="8">
    <source>
        <dbReference type="EMBL" id="KAJ6636330.1"/>
    </source>
</evidence>
<feature type="compositionally biased region" description="Low complexity" evidence="6">
    <location>
        <begin position="476"/>
        <end position="485"/>
    </location>
</feature>
<reference evidence="8" key="1">
    <citation type="submission" date="2022-07" db="EMBL/GenBank/DDBJ databases">
        <authorList>
            <person name="Trinca V."/>
            <person name="Uliana J.V.C."/>
            <person name="Torres T.T."/>
            <person name="Ward R.J."/>
            <person name="Monesi N."/>
        </authorList>
    </citation>
    <scope>NUCLEOTIDE SEQUENCE</scope>
    <source>
        <strain evidence="8">HSMRA1968</strain>
        <tissue evidence="8">Whole embryos</tissue>
    </source>
</reference>
<evidence type="ECO:0000256" key="2">
    <source>
        <dbReference type="ARBA" id="ARBA00017795"/>
    </source>
</evidence>
<dbReference type="AlphaFoldDB" id="A0A9Q0MSJ3"/>
<feature type="compositionally biased region" description="Polar residues" evidence="6">
    <location>
        <begin position="451"/>
        <end position="475"/>
    </location>
</feature>
<keyword evidence="9" id="KW-1185">Reference proteome</keyword>
<comment type="caution">
    <text evidence="8">The sequence shown here is derived from an EMBL/GenBank/DDBJ whole genome shotgun (WGS) entry which is preliminary data.</text>
</comment>
<dbReference type="OrthoDB" id="397265at2759"/>
<dbReference type="InterPro" id="IPR031121">
    <property type="entry name" value="RIK/BLOM7"/>
</dbReference>
<dbReference type="Proteomes" id="UP001151699">
    <property type="component" value="Chromosome C"/>
</dbReference>
<comment type="function">
    <text evidence="4">RNA-binding protein involved in pre-mRNA splicing. Interacts with the PRP19C/Prp19 complex/NTC/Nineteen complex which is part of the spliceosome. Involved in regulating splice site selection. Binds preferentially RNA with A/C rich sequences and poly-C stretches.</text>
</comment>
<evidence type="ECO:0000256" key="4">
    <source>
        <dbReference type="ARBA" id="ARBA00045732"/>
    </source>
</evidence>
<dbReference type="Gene3D" id="3.30.1370.10">
    <property type="entry name" value="K Homology domain, type 1"/>
    <property type="match status" value="1"/>
</dbReference>
<dbReference type="GO" id="GO:0005634">
    <property type="term" value="C:nucleus"/>
    <property type="evidence" value="ECO:0007669"/>
    <property type="project" value="InterPro"/>
</dbReference>
<feature type="non-terminal residue" evidence="8">
    <location>
        <position position="1"/>
    </location>
</feature>
<dbReference type="PROSITE" id="PS50084">
    <property type="entry name" value="KH_TYPE_1"/>
    <property type="match status" value="1"/>
</dbReference>
<dbReference type="Pfam" id="PF22675">
    <property type="entry name" value="KH-I_KHDC4-BBP"/>
    <property type="match status" value="1"/>
</dbReference>
<proteinExistence type="inferred from homology"/>
<evidence type="ECO:0000256" key="6">
    <source>
        <dbReference type="SAM" id="MobiDB-lite"/>
    </source>
</evidence>
<organism evidence="8 9">
    <name type="scientific">Pseudolycoriella hygida</name>
    <dbReference type="NCBI Taxonomy" id="35572"/>
    <lineage>
        <taxon>Eukaryota</taxon>
        <taxon>Metazoa</taxon>
        <taxon>Ecdysozoa</taxon>
        <taxon>Arthropoda</taxon>
        <taxon>Hexapoda</taxon>
        <taxon>Insecta</taxon>
        <taxon>Pterygota</taxon>
        <taxon>Neoptera</taxon>
        <taxon>Endopterygota</taxon>
        <taxon>Diptera</taxon>
        <taxon>Nematocera</taxon>
        <taxon>Sciaroidea</taxon>
        <taxon>Sciaridae</taxon>
        <taxon>Pseudolycoriella</taxon>
    </lineage>
</organism>
<keyword evidence="5" id="KW-0694">RNA-binding</keyword>
<evidence type="ECO:0000259" key="7">
    <source>
        <dbReference type="Pfam" id="PF22675"/>
    </source>
</evidence>
<feature type="region of interest" description="Disordered" evidence="6">
    <location>
        <begin position="671"/>
        <end position="737"/>
    </location>
</feature>
<dbReference type="InterPro" id="IPR047889">
    <property type="entry name" value="KHDC4_KH-I_second"/>
</dbReference>
<dbReference type="FunFam" id="3.30.1370.10:FF:000037">
    <property type="entry name" value="KH domain protein"/>
    <property type="match status" value="1"/>
</dbReference>
<gene>
    <name evidence="8" type="primary">Khdc4</name>
    <name evidence="8" type="ORF">Bhyg_14918</name>
</gene>
<dbReference type="PANTHER" id="PTHR15744:SF0">
    <property type="entry name" value="KH HOMOLOGY DOMAIN-CONTAINING PROTEIN 4"/>
    <property type="match status" value="1"/>
</dbReference>
<feature type="domain" description="KHDC4/BBP-like KH-domain type I" evidence="7">
    <location>
        <begin position="34"/>
        <end position="109"/>
    </location>
</feature>
<dbReference type="GO" id="GO:0003723">
    <property type="term" value="F:RNA binding"/>
    <property type="evidence" value="ECO:0007669"/>
    <property type="project" value="UniProtKB-UniRule"/>
</dbReference>
<accession>A0A9Q0MSJ3</accession>
<comment type="similarity">
    <text evidence="1">Belongs to the KHDC4 family.</text>
</comment>
<evidence type="ECO:0000256" key="1">
    <source>
        <dbReference type="ARBA" id="ARBA00006093"/>
    </source>
</evidence>
<dbReference type="CDD" id="cd22386">
    <property type="entry name" value="KH-I_KHDC4_rpt2"/>
    <property type="match status" value="1"/>
</dbReference>
<feature type="compositionally biased region" description="Polar residues" evidence="6">
    <location>
        <begin position="409"/>
        <end position="419"/>
    </location>
</feature>
<dbReference type="PANTHER" id="PTHR15744">
    <property type="entry name" value="BLOM7"/>
    <property type="match status" value="1"/>
</dbReference>
<sequence>MSKFMNRPPPNATMPAQQTNQTFVDRIPVGLDHAPPAFDLRGQLIGAGGANLHYIRNETGAVATLRGRGSLFIDPQLGTESQEPMHLYIEHTRYEGLQSAKQLARNLIETLQSELVHFQQVNPPVQAVQYAPQPVNQQQIVPSQMSVPPPMHVPPPIVQPNANGLDHLNNQQVIPQNFITQTAPPIVPPAAQPQQTIIQQPAMIPQTLPIHLHQGNMVIQPQVQQAPTIGNVSIPPPGIHHIPVKQGSLVHLQGPPPPALHLSQPPPTTQIVLNQPPQNYQYQYIQQPLQTNEVAAQPNQVTIQHIYQPQHQLQGIVQQTVQPNPQFNHFAQQTIRPQQLQPNQQYIVHNVQGNTAYMVPPPNIIHQQPQPQNIIFQTQPPQIQQIPLHQLQQMQPPVSEVNPPPIAVAQQQSTGNASVPNVDDVKEETIIKSETGDESPGEKLEEKSELDSQSNADATPTTNQVQPSVTQVQLRPTQSQPTVTQVPPPIMAIPPPISCVQHIVGNTLITTTQPTQPQTHQIYNQIPVSIQQISAPSQQIHVSTPNGQHFLVNAQQWQPQQQHQFQQVTQNGNIQSFQLTQPIRHPNEIVVSNQALITQPTPSGDFRPQQQHILATTFNPHIQAPVAGMQVQFQPVQQPQLMQQHLIEQPQQQQVQQLINTIPPPTTCFTSNQPPQSAEPKMNLQYPQRNSPQPVPYPQSKSNMIDSHIRSGQKRKFDDDDSCPQFPPRMGMGFKNF</sequence>
<dbReference type="InterPro" id="IPR055256">
    <property type="entry name" value="KH_1_KHDC4/BBP-like"/>
</dbReference>
<protein>
    <recommendedName>
        <fullName evidence="2">KH homology domain-containing protein 4</fullName>
    </recommendedName>
    <alternativeName>
        <fullName evidence="3">Brings lots of money 7</fullName>
    </alternativeName>
</protein>
<dbReference type="EMBL" id="WJQU01000004">
    <property type="protein sequence ID" value="KAJ6636330.1"/>
    <property type="molecule type" value="Genomic_DNA"/>
</dbReference>
<name>A0A9Q0MSJ3_9DIPT</name>